<comment type="subcellular location">
    <subcellularLocation>
        <location evidence="1 9 10">Cytoplasm</location>
    </subcellularLocation>
</comment>
<dbReference type="NCBIfam" id="TIGR01087">
    <property type="entry name" value="murD"/>
    <property type="match status" value="1"/>
</dbReference>
<dbReference type="GO" id="GO:0071555">
    <property type="term" value="P:cell wall organization"/>
    <property type="evidence" value="ECO:0007669"/>
    <property type="project" value="UniProtKB-KW"/>
</dbReference>
<evidence type="ECO:0000313" key="14">
    <source>
        <dbReference type="Proteomes" id="UP000182938"/>
    </source>
</evidence>
<dbReference type="GO" id="GO:0009252">
    <property type="term" value="P:peptidoglycan biosynthetic process"/>
    <property type="evidence" value="ECO:0007669"/>
    <property type="project" value="UniProtKB-UniRule"/>
</dbReference>
<evidence type="ECO:0000256" key="5">
    <source>
        <dbReference type="ARBA" id="ARBA00022618"/>
    </source>
</evidence>
<gene>
    <name evidence="9 13" type="primary">murD</name>
    <name evidence="13" type="ORF">ASJ30_05840</name>
</gene>
<comment type="similarity">
    <text evidence="9">Belongs to the MurCDEF family.</text>
</comment>
<dbReference type="Gene3D" id="3.40.50.720">
    <property type="entry name" value="NAD(P)-binding Rossmann-like Domain"/>
    <property type="match status" value="1"/>
</dbReference>
<evidence type="ECO:0000256" key="2">
    <source>
        <dbReference type="ARBA" id="ARBA00004752"/>
    </source>
</evidence>
<reference evidence="13 14" key="1">
    <citation type="submission" date="2015-11" db="EMBL/GenBank/DDBJ databases">
        <authorList>
            <person name="Zhang Y."/>
            <person name="Guo Z."/>
        </authorList>
    </citation>
    <scope>NUCLEOTIDE SEQUENCE [LARGE SCALE GENOMIC DNA]</scope>
    <source>
        <strain evidence="13 14">YFY001</strain>
    </source>
</reference>
<keyword evidence="6 9" id="KW-0547">Nucleotide-binding</keyword>
<keyword evidence="5 9" id="KW-0132">Cell division</keyword>
<dbReference type="GO" id="GO:0008764">
    <property type="term" value="F:UDP-N-acetylmuramoylalanine-D-glutamate ligase activity"/>
    <property type="evidence" value="ECO:0007669"/>
    <property type="project" value="UniProtKB-UniRule"/>
</dbReference>
<feature type="binding site" evidence="9">
    <location>
        <begin position="150"/>
        <end position="156"/>
    </location>
    <ligand>
        <name>ATP</name>
        <dbReference type="ChEBI" id="CHEBI:30616"/>
    </ligand>
</feature>
<dbReference type="Gene3D" id="3.90.190.20">
    <property type="entry name" value="Mur ligase, C-terminal domain"/>
    <property type="match status" value="1"/>
</dbReference>
<dbReference type="GO" id="GO:0004326">
    <property type="term" value="F:tetrahydrofolylpolyglutamate synthase activity"/>
    <property type="evidence" value="ECO:0007669"/>
    <property type="project" value="InterPro"/>
</dbReference>
<dbReference type="Pfam" id="PF02875">
    <property type="entry name" value="Mur_ligase_C"/>
    <property type="match status" value="1"/>
</dbReference>
<dbReference type="GO" id="GO:0005524">
    <property type="term" value="F:ATP binding"/>
    <property type="evidence" value="ECO:0007669"/>
    <property type="project" value="UniProtKB-UniRule"/>
</dbReference>
<dbReference type="InterPro" id="IPR004101">
    <property type="entry name" value="Mur_ligase_C"/>
</dbReference>
<dbReference type="SUPFAM" id="SSF53623">
    <property type="entry name" value="MurD-like peptide ligases, catalytic domain"/>
    <property type="match status" value="1"/>
</dbReference>
<feature type="domain" description="Mur ligase C-terminal" evidence="11">
    <location>
        <begin position="359"/>
        <end position="477"/>
    </location>
</feature>
<comment type="catalytic activity">
    <reaction evidence="9 10">
        <text>UDP-N-acetyl-alpha-D-muramoyl-L-alanine + D-glutamate + ATP = UDP-N-acetyl-alpha-D-muramoyl-L-alanyl-D-glutamate + ADP + phosphate + H(+)</text>
        <dbReference type="Rhea" id="RHEA:16429"/>
        <dbReference type="ChEBI" id="CHEBI:15378"/>
        <dbReference type="ChEBI" id="CHEBI:29986"/>
        <dbReference type="ChEBI" id="CHEBI:30616"/>
        <dbReference type="ChEBI" id="CHEBI:43474"/>
        <dbReference type="ChEBI" id="CHEBI:83898"/>
        <dbReference type="ChEBI" id="CHEBI:83900"/>
        <dbReference type="ChEBI" id="CHEBI:456216"/>
        <dbReference type="EC" id="6.3.2.9"/>
    </reaction>
</comment>
<dbReference type="GO" id="GO:0051301">
    <property type="term" value="P:cell division"/>
    <property type="evidence" value="ECO:0007669"/>
    <property type="project" value="UniProtKB-KW"/>
</dbReference>
<dbReference type="GO" id="GO:0008360">
    <property type="term" value="P:regulation of cell shape"/>
    <property type="evidence" value="ECO:0007669"/>
    <property type="project" value="UniProtKB-KW"/>
</dbReference>
<proteinExistence type="inferred from homology"/>
<dbReference type="GO" id="GO:0005737">
    <property type="term" value="C:cytoplasm"/>
    <property type="evidence" value="ECO:0007669"/>
    <property type="project" value="UniProtKB-SubCell"/>
</dbReference>
<dbReference type="InterPro" id="IPR005762">
    <property type="entry name" value="MurD"/>
</dbReference>
<comment type="function">
    <text evidence="9 10">Cell wall formation. Catalyzes the addition of glutamate to the nucleotide precursor UDP-N-acetylmuramoyl-L-alanine (UMA).</text>
</comment>
<keyword evidence="9 10" id="KW-0573">Peptidoglycan synthesis</keyword>
<evidence type="ECO:0000256" key="4">
    <source>
        <dbReference type="ARBA" id="ARBA00022598"/>
    </source>
</evidence>
<evidence type="ECO:0000256" key="6">
    <source>
        <dbReference type="ARBA" id="ARBA00022741"/>
    </source>
</evidence>
<dbReference type="InterPro" id="IPR013221">
    <property type="entry name" value="Mur_ligase_cen"/>
</dbReference>
<dbReference type="KEGG" id="jte:ASJ30_05840"/>
<keyword evidence="9 10" id="KW-0961">Cell wall biogenesis/degradation</keyword>
<evidence type="ECO:0000256" key="10">
    <source>
        <dbReference type="RuleBase" id="RU003664"/>
    </source>
</evidence>
<dbReference type="Gene3D" id="3.40.1190.10">
    <property type="entry name" value="Mur-like, catalytic domain"/>
    <property type="match status" value="1"/>
</dbReference>
<dbReference type="SUPFAM" id="SSF51984">
    <property type="entry name" value="MurCD N-terminal domain"/>
    <property type="match status" value="1"/>
</dbReference>
<dbReference type="AlphaFoldDB" id="A0A1L3MFN4"/>
<comment type="pathway">
    <text evidence="2 9 10">Cell wall biogenesis; peptidoglycan biosynthesis.</text>
</comment>
<sequence>MGRGGTVTDAASRAERLAALTCREADWAGLRVVVTGLGVSGFAAADALLQYGAHVRVVDAKAPEPDTQMAQRAQILEVLDAQLHLGDGAETALPVPADEIDLVVTSPGWPPHQPLLAAAAEAGIPIWGDVELAWRMRPRAGGAPWLLVTGTNGKTTTVQMLTSMLRAAGLRAASAGNVGTPVLDLVQDPEPYDVIAVELSSFQLHWSHSLRPQAAACLNIAPDHIDWHGSLEEYTAAKGKVYANAEVACVYNEQDPTTRRLVEEADVVEGCRAVGFTLGTPGLSMLGLVEDVLADRAFVAERETSAAELGTLADLQGEAPSVAPHLVANALAAAALARAHGVPPVAVRDGLRAWQPEPHRIAHVASAGEVHWIDDSKATNPHAALASLTSHEHVVWVAGGLLKGADVDELVAAAAGRLRAAVLIGRDREQIAAAIARHAPDVPVIDVAATDTGAMDLVVRHAATLAMPGDAVLLAPAAASMDMFDNYGARGDAFAAAVHRYLQEG</sequence>
<keyword evidence="4 9" id="KW-0436">Ligase</keyword>
<dbReference type="EMBL" id="CP013290">
    <property type="protein sequence ID" value="APH01118.1"/>
    <property type="molecule type" value="Genomic_DNA"/>
</dbReference>
<keyword evidence="9 10" id="KW-0133">Cell shape</keyword>
<keyword evidence="8 9" id="KW-0131">Cell cycle</keyword>
<evidence type="ECO:0000256" key="9">
    <source>
        <dbReference type="HAMAP-Rule" id="MF_00639"/>
    </source>
</evidence>
<keyword evidence="7 9" id="KW-0067">ATP-binding</keyword>
<dbReference type="InterPro" id="IPR036615">
    <property type="entry name" value="Mur_ligase_C_dom_sf"/>
</dbReference>
<dbReference type="PANTHER" id="PTHR43692:SF1">
    <property type="entry name" value="UDP-N-ACETYLMURAMOYLALANINE--D-GLUTAMATE LIGASE"/>
    <property type="match status" value="1"/>
</dbReference>
<evidence type="ECO:0000256" key="8">
    <source>
        <dbReference type="ARBA" id="ARBA00023306"/>
    </source>
</evidence>
<dbReference type="Pfam" id="PF21799">
    <property type="entry name" value="MurD-like_N"/>
    <property type="match status" value="1"/>
</dbReference>
<keyword evidence="3 9" id="KW-0963">Cytoplasm</keyword>
<keyword evidence="14" id="KW-1185">Reference proteome</keyword>
<name>A0A1L3MFN4_9MICO</name>
<accession>A0A1L3MFN4</accession>
<dbReference type="HAMAP" id="MF_00639">
    <property type="entry name" value="MurD"/>
    <property type="match status" value="1"/>
</dbReference>
<dbReference type="InterPro" id="IPR018109">
    <property type="entry name" value="Folylpolyglutamate_synth_CS"/>
</dbReference>
<evidence type="ECO:0000256" key="3">
    <source>
        <dbReference type="ARBA" id="ARBA00022490"/>
    </source>
</evidence>
<evidence type="ECO:0000259" key="11">
    <source>
        <dbReference type="Pfam" id="PF02875"/>
    </source>
</evidence>
<dbReference type="Proteomes" id="UP000182938">
    <property type="component" value="Chromosome"/>
</dbReference>
<dbReference type="PANTHER" id="PTHR43692">
    <property type="entry name" value="UDP-N-ACETYLMURAMOYLALANINE--D-GLUTAMATE LIGASE"/>
    <property type="match status" value="1"/>
</dbReference>
<evidence type="ECO:0000313" key="13">
    <source>
        <dbReference type="EMBL" id="APH01118.1"/>
    </source>
</evidence>
<protein>
    <recommendedName>
        <fullName evidence="9 10">UDP-N-acetylmuramoylalanine--D-glutamate ligase</fullName>
        <ecNumber evidence="9 10">6.3.2.9</ecNumber>
    </recommendedName>
    <alternativeName>
        <fullName evidence="9">D-glutamic acid-adding enzyme</fullName>
    </alternativeName>
    <alternativeName>
        <fullName evidence="9">UDP-N-acetylmuramoyl-L-alanyl-D-glutamate synthetase</fullName>
    </alternativeName>
</protein>
<organism evidence="13 14">
    <name type="scientific">Janibacter indicus</name>
    <dbReference type="NCBI Taxonomy" id="857417"/>
    <lineage>
        <taxon>Bacteria</taxon>
        <taxon>Bacillati</taxon>
        <taxon>Actinomycetota</taxon>
        <taxon>Actinomycetes</taxon>
        <taxon>Micrococcales</taxon>
        <taxon>Intrasporangiaceae</taxon>
        <taxon>Janibacter</taxon>
    </lineage>
</organism>
<evidence type="ECO:0000259" key="12">
    <source>
        <dbReference type="Pfam" id="PF08245"/>
    </source>
</evidence>
<dbReference type="EC" id="6.3.2.9" evidence="9 10"/>
<evidence type="ECO:0000256" key="1">
    <source>
        <dbReference type="ARBA" id="ARBA00004496"/>
    </source>
</evidence>
<feature type="domain" description="Mur ligase central" evidence="12">
    <location>
        <begin position="148"/>
        <end position="337"/>
    </location>
</feature>
<dbReference type="PROSITE" id="PS01011">
    <property type="entry name" value="FOLYLPOLYGLU_SYNT_1"/>
    <property type="match status" value="1"/>
</dbReference>
<dbReference type="SUPFAM" id="SSF53244">
    <property type="entry name" value="MurD-like peptide ligases, peptide-binding domain"/>
    <property type="match status" value="1"/>
</dbReference>
<dbReference type="Pfam" id="PF08245">
    <property type="entry name" value="Mur_ligase_M"/>
    <property type="match status" value="1"/>
</dbReference>
<dbReference type="UniPathway" id="UPA00219"/>
<evidence type="ECO:0000256" key="7">
    <source>
        <dbReference type="ARBA" id="ARBA00022840"/>
    </source>
</evidence>
<dbReference type="InterPro" id="IPR036565">
    <property type="entry name" value="Mur-like_cat_sf"/>
</dbReference>